<dbReference type="PANTHER" id="PTHR30093">
    <property type="entry name" value="GENERAL SECRETION PATHWAY PROTEIN G"/>
    <property type="match status" value="1"/>
</dbReference>
<accession>A0A8E6BBF0</accession>
<dbReference type="InterPro" id="IPR045584">
    <property type="entry name" value="Pilin-like"/>
</dbReference>
<dbReference type="Proteomes" id="UP000676194">
    <property type="component" value="Chromosome"/>
</dbReference>
<evidence type="ECO:0000313" key="3">
    <source>
        <dbReference type="EMBL" id="QVL34994.1"/>
    </source>
</evidence>
<dbReference type="PANTHER" id="PTHR30093:SF2">
    <property type="entry name" value="TYPE II SECRETION SYSTEM PROTEIN H"/>
    <property type="match status" value="1"/>
</dbReference>
<dbReference type="InterPro" id="IPR012902">
    <property type="entry name" value="N_methyl_site"/>
</dbReference>
<sequence>MRTRRAFTLIELLVVIAIIAILIGLLLPAVQKVREAAARMSCQNNLKQLGLACVNYESAYGNLPCGFLGKDQVCAAAGTLGVHKTAWSAAILPFIEQSPLAGIYNYNYDYDAQPNATAISTQLKVFNCPSTPSGQRWDTSVSDDAASTGWGTQGRAATDYSGINAVKAYLYAYCYPNSGVTTATSKDSSQIIGVMTRDSHGGGVNNAGTTFAMITDGTSNTIMIGEDAGRISWYGVGGQLIAASGTSVNKEGGWADPNGAFSIDGSLPNCTAAFVAGATKDVCVTSSGANNICPMNCTNDSELYAFHTSGANVVFSDGHVQFLKSSISTTTLAALVTRSGGEILGDF</sequence>
<dbReference type="Gene3D" id="3.30.700.10">
    <property type="entry name" value="Glycoprotein, Type 4 Pilin"/>
    <property type="match status" value="1"/>
</dbReference>
<evidence type="ECO:0000313" key="4">
    <source>
        <dbReference type="Proteomes" id="UP000676194"/>
    </source>
</evidence>
<keyword evidence="4" id="KW-1185">Reference proteome</keyword>
<protein>
    <submittedName>
        <fullName evidence="3">DUF1559 domain-containing protein</fullName>
    </submittedName>
</protein>
<feature type="domain" description="DUF1559" evidence="2">
    <location>
        <begin position="31"/>
        <end position="327"/>
    </location>
</feature>
<dbReference type="NCBIfam" id="TIGR04294">
    <property type="entry name" value="pre_pil_HX9DG"/>
    <property type="match status" value="1"/>
</dbReference>
<dbReference type="SUPFAM" id="SSF54523">
    <property type="entry name" value="Pili subunits"/>
    <property type="match status" value="1"/>
</dbReference>
<name>A0A8E6BBF0_9BACT</name>
<gene>
    <name evidence="3" type="ORF">KIH39_23455</name>
</gene>
<dbReference type="InterPro" id="IPR011453">
    <property type="entry name" value="DUF1559"/>
</dbReference>
<dbReference type="Pfam" id="PF07963">
    <property type="entry name" value="N_methyl"/>
    <property type="match status" value="1"/>
</dbReference>
<keyword evidence="1" id="KW-0812">Transmembrane</keyword>
<dbReference type="InterPro" id="IPR027558">
    <property type="entry name" value="Pre_pil_HX9DG_C"/>
</dbReference>
<dbReference type="Pfam" id="PF07596">
    <property type="entry name" value="SBP_bac_10"/>
    <property type="match status" value="1"/>
</dbReference>
<keyword evidence="1" id="KW-1133">Transmembrane helix</keyword>
<dbReference type="NCBIfam" id="TIGR02532">
    <property type="entry name" value="IV_pilin_GFxxxE"/>
    <property type="match status" value="1"/>
</dbReference>
<evidence type="ECO:0000259" key="2">
    <source>
        <dbReference type="Pfam" id="PF07596"/>
    </source>
</evidence>
<keyword evidence="1" id="KW-0472">Membrane</keyword>
<feature type="transmembrane region" description="Helical" evidence="1">
    <location>
        <begin position="12"/>
        <end position="30"/>
    </location>
</feature>
<dbReference type="KEGG" id="tsph:KIH39_23455"/>
<dbReference type="AlphaFoldDB" id="A0A8E6BBF0"/>
<organism evidence="3 4">
    <name type="scientific">Telmatocola sphagniphila</name>
    <dbReference type="NCBI Taxonomy" id="1123043"/>
    <lineage>
        <taxon>Bacteria</taxon>
        <taxon>Pseudomonadati</taxon>
        <taxon>Planctomycetota</taxon>
        <taxon>Planctomycetia</taxon>
        <taxon>Gemmatales</taxon>
        <taxon>Gemmataceae</taxon>
    </lineage>
</organism>
<proteinExistence type="predicted"/>
<reference evidence="3" key="1">
    <citation type="submission" date="2021-05" db="EMBL/GenBank/DDBJ databases">
        <title>Complete genome sequence of the cellulolytic planctomycete Telmatocola sphagniphila SP2T and characterization of the first cellulase from planctomycetes.</title>
        <authorList>
            <person name="Rakitin A.L."/>
            <person name="Beletsky A.V."/>
            <person name="Naumoff D.G."/>
            <person name="Kulichevskaya I.S."/>
            <person name="Mardanov A.V."/>
            <person name="Ravin N.V."/>
            <person name="Dedysh S.N."/>
        </authorList>
    </citation>
    <scope>NUCLEOTIDE SEQUENCE</scope>
    <source>
        <strain evidence="3">SP2T</strain>
    </source>
</reference>
<evidence type="ECO:0000256" key="1">
    <source>
        <dbReference type="SAM" id="Phobius"/>
    </source>
</evidence>
<dbReference type="EMBL" id="CP074694">
    <property type="protein sequence ID" value="QVL34994.1"/>
    <property type="molecule type" value="Genomic_DNA"/>
</dbReference>